<protein>
    <submittedName>
        <fullName evidence="3">Meiosis inhibitor protein 1-like</fullName>
    </submittedName>
</protein>
<name>A0AAJ7THM0_PETMA</name>
<proteinExistence type="predicted"/>
<dbReference type="InterPro" id="IPR052133">
    <property type="entry name" value="Immune_Signaling-Apoptosis_Reg"/>
</dbReference>
<evidence type="ECO:0000313" key="3">
    <source>
        <dbReference type="RefSeq" id="XP_032816798.1"/>
    </source>
</evidence>
<dbReference type="AlphaFoldDB" id="A0AAJ7THM0"/>
<accession>A0AAJ7THM0</accession>
<feature type="region of interest" description="Disordered" evidence="1">
    <location>
        <begin position="1"/>
        <end position="37"/>
    </location>
</feature>
<dbReference type="GO" id="GO:0007127">
    <property type="term" value="P:meiosis I"/>
    <property type="evidence" value="ECO:0007669"/>
    <property type="project" value="TreeGrafter"/>
</dbReference>
<evidence type="ECO:0000256" key="1">
    <source>
        <dbReference type="SAM" id="MobiDB-lite"/>
    </source>
</evidence>
<reference evidence="3" key="1">
    <citation type="submission" date="2025-08" db="UniProtKB">
        <authorList>
            <consortium name="RefSeq"/>
        </authorList>
    </citation>
    <scope>IDENTIFICATION</scope>
    <source>
        <tissue evidence="3">Sperm</tissue>
    </source>
</reference>
<dbReference type="PANTHER" id="PTHR12044:SF14">
    <property type="entry name" value="MEIOTIC DOUBLE-STRANDED BREAK FORMATION PROTEIN 1"/>
    <property type="match status" value="1"/>
</dbReference>
<dbReference type="Proteomes" id="UP001318040">
    <property type="component" value="Chromosome 26"/>
</dbReference>
<dbReference type="PANTHER" id="PTHR12044">
    <property type="entry name" value="BCL2 INTERACTING MEDIATOR OF CELL DEATH"/>
    <property type="match status" value="1"/>
</dbReference>
<dbReference type="RefSeq" id="XP_032816798.1">
    <property type="nucleotide sequence ID" value="XM_032960907.1"/>
</dbReference>
<organism evidence="2 3">
    <name type="scientific">Petromyzon marinus</name>
    <name type="common">Sea lamprey</name>
    <dbReference type="NCBI Taxonomy" id="7757"/>
    <lineage>
        <taxon>Eukaryota</taxon>
        <taxon>Metazoa</taxon>
        <taxon>Chordata</taxon>
        <taxon>Craniata</taxon>
        <taxon>Vertebrata</taxon>
        <taxon>Cyclostomata</taxon>
        <taxon>Hyperoartia</taxon>
        <taxon>Petromyzontiformes</taxon>
        <taxon>Petromyzontidae</taxon>
        <taxon>Petromyzon</taxon>
    </lineage>
</organism>
<dbReference type="KEGG" id="pmrn:116946072"/>
<keyword evidence="2" id="KW-1185">Reference proteome</keyword>
<sequence length="645" mass="68158">MGPRADGSPAANGKTCDHSARFTAPPRPARQLTPLPAPQDRLAPVVRAVRAADSPAELYSHRPSFVRFVFAHDELAALLAPQALRAWLGRLRPTLAARPAATASTELTDSTASVASATSRASVASSSSSAAVAAVPVILDSGSSVQESGPGTDRGIEFLSGAEAMDERSHMAAMLAVLQKSLHAGRALLKLVCNGERGEAESALSLTRRWACAAACRSPTLLLLCSSLPDVLQRAAHGDVCNLPLMLGALCHLQLQGALDHSSEEVSFRLLYQVFRVVERVKSARAPVLLPAFSFVYASLGQGAGDSWGRNSGDSRAVALALSSERLLALLQEAVQPPVDDESPWPPPAWPCESELLGSAWLLLSALLGCQAAHGIEVRGCISVDPLVLLAPLTGKRGASGLLQVCALQLLKTLLGLGFASPLLRIRTATAPSDAPASDVDASLRPLSLDHVTHLAVALDRHLVQPQDALALAAVSCLCALLEFTSERSGPVAHHLVSRAWFQKLPSNLATTVLMSGGNPSSALLLLSVLLQHEGIGWSGPLETQSFIEPLLRLVLQRSTSGLDPVTWAATVALLTQLVQSGRDTSWLQPREEWLRILRDPHPHQGALTDLVSIGSVTVSLRHLAECTSCCDAERRAALLLPLLS</sequence>
<evidence type="ECO:0000313" key="2">
    <source>
        <dbReference type="Proteomes" id="UP001318040"/>
    </source>
</evidence>
<gene>
    <name evidence="3" type="primary">LOC116946072</name>
</gene>